<evidence type="ECO:0000256" key="4">
    <source>
        <dbReference type="SAM" id="SignalP"/>
    </source>
</evidence>
<dbReference type="Gene3D" id="3.90.76.10">
    <property type="entry name" value="Dipeptide-binding Protein, Domain 1"/>
    <property type="match status" value="1"/>
</dbReference>
<evidence type="ECO:0000313" key="6">
    <source>
        <dbReference type="EMBL" id="RVT91969.1"/>
    </source>
</evidence>
<dbReference type="GO" id="GO:0043190">
    <property type="term" value="C:ATP-binding cassette (ABC) transporter complex"/>
    <property type="evidence" value="ECO:0007669"/>
    <property type="project" value="InterPro"/>
</dbReference>
<keyword evidence="3 4" id="KW-0732">Signal</keyword>
<dbReference type="PANTHER" id="PTHR30290">
    <property type="entry name" value="PERIPLASMIC BINDING COMPONENT OF ABC TRANSPORTER"/>
    <property type="match status" value="1"/>
</dbReference>
<dbReference type="PANTHER" id="PTHR30290:SF38">
    <property type="entry name" value="D,D-DIPEPTIDE-BINDING PERIPLASMIC PROTEIN DDPA-RELATED"/>
    <property type="match status" value="1"/>
</dbReference>
<feature type="chain" id="PRO_5019539689" evidence="4">
    <location>
        <begin position="26"/>
        <end position="524"/>
    </location>
</feature>
<dbReference type="Gene3D" id="3.40.190.10">
    <property type="entry name" value="Periplasmic binding protein-like II"/>
    <property type="match status" value="1"/>
</dbReference>
<accession>A0A437M2N6</accession>
<comment type="caution">
    <text evidence="6">The sequence shown here is derived from an EMBL/GenBank/DDBJ whole genome shotgun (WGS) entry which is preliminary data.</text>
</comment>
<dbReference type="OrthoDB" id="9803988at2"/>
<dbReference type="GO" id="GO:0015833">
    <property type="term" value="P:peptide transport"/>
    <property type="evidence" value="ECO:0007669"/>
    <property type="project" value="TreeGrafter"/>
</dbReference>
<dbReference type="Proteomes" id="UP000282957">
    <property type="component" value="Unassembled WGS sequence"/>
</dbReference>
<dbReference type="EMBL" id="SACL01000008">
    <property type="protein sequence ID" value="RVT91969.1"/>
    <property type="molecule type" value="Genomic_DNA"/>
</dbReference>
<sequence>MRVPSLLRRGLLAASLLLAPFLTHAQPQRPLRIVLGQELAVLDPIISTNNATRQFGYMVFDTLIAVDSQGRYRPQMLEGWQVSEDGLRYTFTLREGLLWHDNTPVTAADCIASIRRWGARDGLGQLLLASTASLEATGERSFTLTLSRPFGFVIEALGKPGTIVPFMMPARIAATNPNTAITEIVGSGPFTFDRGEWRSGDRAIFRRFAGYRPRPEPADGLAGGKVVNFETAEFVSITDASTRVAALQANEVDMLEFLPPDFVGNLRRNRGVVVQGVGQFMPYVSLNHAQPPFNNPLIRRAAQAALNQGEIMAGMGLPPDLYLRDCTSIFACNTPYFIEATNPNLARRGVERARELLREAGYNNERVIFLHPTDSVNLSPVAQVAMQQLRAAGFNVEEWASDWASVAARRLKRDPVEQGGWSAVTVIWPSIDVWSPITFAGTAFNCRNYPGWFCDEEMRGLMDRYTATAEPNLRRELASAIQNRFHENVNFIIAGQMSVPTAYRAELEGVVPFAFPIPWGVRRR</sequence>
<dbReference type="AlphaFoldDB" id="A0A437M2N6"/>
<comment type="similarity">
    <text evidence="2">Belongs to the bacterial solute-binding protein 5 family.</text>
</comment>
<dbReference type="InterPro" id="IPR000914">
    <property type="entry name" value="SBP_5_dom"/>
</dbReference>
<keyword evidence="7" id="KW-1185">Reference proteome</keyword>
<dbReference type="InterPro" id="IPR039424">
    <property type="entry name" value="SBP_5"/>
</dbReference>
<evidence type="ECO:0000256" key="3">
    <source>
        <dbReference type="ARBA" id="ARBA00022729"/>
    </source>
</evidence>
<dbReference type="Pfam" id="PF00496">
    <property type="entry name" value="SBP_bac_5"/>
    <property type="match status" value="1"/>
</dbReference>
<comment type="subcellular location">
    <subcellularLocation>
        <location evidence="1">Periplasm</location>
    </subcellularLocation>
</comment>
<proteinExistence type="inferred from homology"/>
<dbReference type="InterPro" id="IPR030678">
    <property type="entry name" value="Peptide/Ni-bd"/>
</dbReference>
<dbReference type="Gene3D" id="3.10.105.10">
    <property type="entry name" value="Dipeptide-binding Protein, Domain 3"/>
    <property type="match status" value="1"/>
</dbReference>
<name>A0A437M2N6_9PROT</name>
<evidence type="ECO:0000313" key="7">
    <source>
        <dbReference type="Proteomes" id="UP000282957"/>
    </source>
</evidence>
<reference evidence="6 7" key="1">
    <citation type="submission" date="2019-01" db="EMBL/GenBank/DDBJ databases">
        <authorList>
            <person name="Chen W.-M."/>
        </authorList>
    </citation>
    <scope>NUCLEOTIDE SEQUENCE [LARGE SCALE GENOMIC DNA]</scope>
    <source>
        <strain evidence="6 7">CCP-6</strain>
    </source>
</reference>
<dbReference type="GO" id="GO:0030288">
    <property type="term" value="C:outer membrane-bounded periplasmic space"/>
    <property type="evidence" value="ECO:0007669"/>
    <property type="project" value="UniProtKB-ARBA"/>
</dbReference>
<evidence type="ECO:0000256" key="2">
    <source>
        <dbReference type="ARBA" id="ARBA00005695"/>
    </source>
</evidence>
<gene>
    <name evidence="6" type="ORF">EOD42_19705</name>
</gene>
<dbReference type="CDD" id="cd08502">
    <property type="entry name" value="PBP2_NikA_DppA_OppA_like_16"/>
    <property type="match status" value="1"/>
</dbReference>
<evidence type="ECO:0000256" key="1">
    <source>
        <dbReference type="ARBA" id="ARBA00004418"/>
    </source>
</evidence>
<feature type="signal peptide" evidence="4">
    <location>
        <begin position="1"/>
        <end position="25"/>
    </location>
</feature>
<dbReference type="SUPFAM" id="SSF53850">
    <property type="entry name" value="Periplasmic binding protein-like II"/>
    <property type="match status" value="1"/>
</dbReference>
<dbReference type="RefSeq" id="WP_127789298.1">
    <property type="nucleotide sequence ID" value="NZ_SACL01000008.1"/>
</dbReference>
<protein>
    <submittedName>
        <fullName evidence="6">ABC transporter substrate-binding protein</fullName>
    </submittedName>
</protein>
<feature type="domain" description="Solute-binding protein family 5" evidence="5">
    <location>
        <begin position="72"/>
        <end position="448"/>
    </location>
</feature>
<evidence type="ECO:0000259" key="5">
    <source>
        <dbReference type="Pfam" id="PF00496"/>
    </source>
</evidence>
<organism evidence="6 7">
    <name type="scientific">Rhodovarius crocodyli</name>
    <dbReference type="NCBI Taxonomy" id="1979269"/>
    <lineage>
        <taxon>Bacteria</taxon>
        <taxon>Pseudomonadati</taxon>
        <taxon>Pseudomonadota</taxon>
        <taxon>Alphaproteobacteria</taxon>
        <taxon>Acetobacterales</taxon>
        <taxon>Roseomonadaceae</taxon>
        <taxon>Rhodovarius</taxon>
    </lineage>
</organism>
<dbReference type="PIRSF" id="PIRSF002741">
    <property type="entry name" value="MppA"/>
    <property type="match status" value="1"/>
</dbReference>
<dbReference type="GO" id="GO:1904680">
    <property type="term" value="F:peptide transmembrane transporter activity"/>
    <property type="evidence" value="ECO:0007669"/>
    <property type="project" value="TreeGrafter"/>
</dbReference>